<accession>A0A8J5CZV3</accession>
<proteinExistence type="predicted"/>
<evidence type="ECO:0000313" key="1">
    <source>
        <dbReference type="EMBL" id="KAG0727459.1"/>
    </source>
</evidence>
<protein>
    <submittedName>
        <fullName evidence="1">Uncharacterized protein</fullName>
    </submittedName>
</protein>
<name>A0A8J5CZV3_CHIOP</name>
<dbReference type="OrthoDB" id="411871at2759"/>
<comment type="caution">
    <text evidence="1">The sequence shown here is derived from an EMBL/GenBank/DDBJ whole genome shotgun (WGS) entry which is preliminary data.</text>
</comment>
<reference evidence="1" key="1">
    <citation type="submission" date="2020-07" db="EMBL/GenBank/DDBJ databases">
        <title>The High-quality genome of the commercially important snow crab, Chionoecetes opilio.</title>
        <authorList>
            <person name="Jeong J.-H."/>
            <person name="Ryu S."/>
        </authorList>
    </citation>
    <scope>NUCLEOTIDE SEQUENCE</scope>
    <source>
        <strain evidence="1">MADBK_172401_WGS</strain>
        <tissue evidence="1">Digestive gland</tissue>
    </source>
</reference>
<dbReference type="AlphaFoldDB" id="A0A8J5CZV3"/>
<keyword evidence="2" id="KW-1185">Reference proteome</keyword>
<gene>
    <name evidence="1" type="ORF">GWK47_034607</name>
</gene>
<organism evidence="1 2">
    <name type="scientific">Chionoecetes opilio</name>
    <name type="common">Atlantic snow crab</name>
    <name type="synonym">Cancer opilio</name>
    <dbReference type="NCBI Taxonomy" id="41210"/>
    <lineage>
        <taxon>Eukaryota</taxon>
        <taxon>Metazoa</taxon>
        <taxon>Ecdysozoa</taxon>
        <taxon>Arthropoda</taxon>
        <taxon>Crustacea</taxon>
        <taxon>Multicrustacea</taxon>
        <taxon>Malacostraca</taxon>
        <taxon>Eumalacostraca</taxon>
        <taxon>Eucarida</taxon>
        <taxon>Decapoda</taxon>
        <taxon>Pleocyemata</taxon>
        <taxon>Brachyura</taxon>
        <taxon>Eubrachyura</taxon>
        <taxon>Majoidea</taxon>
        <taxon>Majidae</taxon>
        <taxon>Chionoecetes</taxon>
    </lineage>
</organism>
<dbReference type="Proteomes" id="UP000770661">
    <property type="component" value="Unassembled WGS sequence"/>
</dbReference>
<dbReference type="EMBL" id="JACEEZ010003357">
    <property type="protein sequence ID" value="KAG0727459.1"/>
    <property type="molecule type" value="Genomic_DNA"/>
</dbReference>
<evidence type="ECO:0000313" key="2">
    <source>
        <dbReference type="Proteomes" id="UP000770661"/>
    </source>
</evidence>
<sequence>MTGVLCAPEPEQIRPGGTLTHFPVNPSKFPPQPDPLSLSNPAQISFRGFLNPYKFGPFPVEETAYVIDATNRSTWDITAWGRRWQVSLLREGTQAMERLYHVEGGPQDTRGKLSWGTIPLHQELHQTSWGCVVDPGSGFDRHLEGGQWALDASLRVTILRRVSTCSTLDGSCGCMRPKCRPVMGVQSSHMMSSAQCHCHCWTKCRGG</sequence>